<protein>
    <submittedName>
        <fullName evidence="1">Uncharacterized protein</fullName>
    </submittedName>
</protein>
<dbReference type="EMBL" id="BK015886">
    <property type="protein sequence ID" value="DAD71723.1"/>
    <property type="molecule type" value="Genomic_DNA"/>
</dbReference>
<organism evidence="1">
    <name type="scientific">Myoviridae sp. cti9m5</name>
    <dbReference type="NCBI Taxonomy" id="2827613"/>
    <lineage>
        <taxon>Viruses</taxon>
        <taxon>Duplodnaviria</taxon>
        <taxon>Heunggongvirae</taxon>
        <taxon>Uroviricota</taxon>
        <taxon>Caudoviricetes</taxon>
    </lineage>
</organism>
<sequence>MANSNTEHSKNLRRQTANKFYKEKIKTGEYAQMTVKGKADDMAIIRAAIERAGGTNIQALKQICAEWLEAQPK</sequence>
<name>A0A8S5LPG0_9CAUD</name>
<reference evidence="1" key="1">
    <citation type="journal article" date="2021" name="Proc. Natl. Acad. Sci. U.S.A.">
        <title>A Catalog of Tens of Thousands of Viruses from Human Metagenomes Reveals Hidden Associations with Chronic Diseases.</title>
        <authorList>
            <person name="Tisza M.J."/>
            <person name="Buck C.B."/>
        </authorList>
    </citation>
    <scope>NUCLEOTIDE SEQUENCE</scope>
    <source>
        <strain evidence="1">Cti9m5</strain>
    </source>
</reference>
<evidence type="ECO:0000313" key="1">
    <source>
        <dbReference type="EMBL" id="DAD71723.1"/>
    </source>
</evidence>
<proteinExistence type="predicted"/>
<accession>A0A8S5LPG0</accession>